<name>A0A2P2MUD3_RHIMU</name>
<organism evidence="1">
    <name type="scientific">Rhizophora mucronata</name>
    <name type="common">Asiatic mangrove</name>
    <dbReference type="NCBI Taxonomy" id="61149"/>
    <lineage>
        <taxon>Eukaryota</taxon>
        <taxon>Viridiplantae</taxon>
        <taxon>Streptophyta</taxon>
        <taxon>Embryophyta</taxon>
        <taxon>Tracheophyta</taxon>
        <taxon>Spermatophyta</taxon>
        <taxon>Magnoliopsida</taxon>
        <taxon>eudicotyledons</taxon>
        <taxon>Gunneridae</taxon>
        <taxon>Pentapetalae</taxon>
        <taxon>rosids</taxon>
        <taxon>fabids</taxon>
        <taxon>Malpighiales</taxon>
        <taxon>Rhizophoraceae</taxon>
        <taxon>Rhizophora</taxon>
    </lineage>
</organism>
<accession>A0A2P2MUD3</accession>
<reference evidence="1" key="1">
    <citation type="submission" date="2018-02" db="EMBL/GenBank/DDBJ databases">
        <title>Rhizophora mucronata_Transcriptome.</title>
        <authorList>
            <person name="Meera S.P."/>
            <person name="Sreeshan A."/>
            <person name="Augustine A."/>
        </authorList>
    </citation>
    <scope>NUCLEOTIDE SEQUENCE</scope>
    <source>
        <tissue evidence="1">Leaf</tissue>
    </source>
</reference>
<sequence>MIQKYLCVKVGTKRFDRFMVNSNVKASFVPSDSPCSIKMKQVFHPLHRLVKYVSHST</sequence>
<protein>
    <submittedName>
        <fullName evidence="1">Putative metal-nicotianamine transporter YSL6</fullName>
    </submittedName>
</protein>
<dbReference type="AlphaFoldDB" id="A0A2P2MUD3"/>
<dbReference type="EMBL" id="GGEC01053346">
    <property type="protein sequence ID" value="MBX33830.1"/>
    <property type="molecule type" value="Transcribed_RNA"/>
</dbReference>
<proteinExistence type="predicted"/>
<evidence type="ECO:0000313" key="1">
    <source>
        <dbReference type="EMBL" id="MBX33830.1"/>
    </source>
</evidence>